<sequence length="325" mass="36519">MAGDGLVIVDIDDYSGNQGVPDSIEALPATFTVETPHGGEHRYYAVNDIVSNNQSEWGEIRAAKQYVVGPGSELDACSKSWHDCSADDAGRYAVLDDRPLAHISPSALPERPTQQTNPPTTVSTDSSDVACLDDIAAPFGKLETRLRAFLGDDRRQALWEGRYSDAGYDDRSQAEAELAYHLGWFFESNAEVVSKLLTLACEQYPTTDWNEPRKWRVRDDDAYRVSTCELPDYDDTYTPPWSGRGPRPEVSQVTSDKVLAATFELYPATVDEIANYEEVDVCREQTRKALEELRDHEILAREKDTMQPGKPYVYYPTFEEELNNI</sequence>
<comment type="caution">
    <text evidence="3">The sequence shown here is derived from an EMBL/GenBank/DDBJ whole genome shotgun (WGS) entry which is preliminary data.</text>
</comment>
<reference evidence="3 4" key="1">
    <citation type="submission" date="2022-06" db="EMBL/GenBank/DDBJ databases">
        <title>Haloarcula sp. a new haloarchaeum isolate from saline soil.</title>
        <authorList>
            <person name="Strakova D."/>
            <person name="Galisteo C."/>
            <person name="Sanchez-Porro C."/>
            <person name="Ventosa A."/>
        </authorList>
    </citation>
    <scope>NUCLEOTIDE SEQUENCE [LARGE SCALE GENOMIC DNA]</scope>
    <source>
        <strain evidence="3 4">JCM 15760</strain>
    </source>
</reference>
<dbReference type="SUPFAM" id="SSF56747">
    <property type="entry name" value="Prim-pol domain"/>
    <property type="match status" value="1"/>
</dbReference>
<dbReference type="Proteomes" id="UP001248536">
    <property type="component" value="Unassembled WGS sequence"/>
</dbReference>
<feature type="domain" description="DNA primase/polymerase bifunctional N-terminal" evidence="2">
    <location>
        <begin position="4"/>
        <end position="102"/>
    </location>
</feature>
<dbReference type="Gene3D" id="3.30.2250.10">
    <property type="entry name" value="Bifunctional DNA primase/polymerase domain"/>
    <property type="match status" value="1"/>
</dbReference>
<feature type="region of interest" description="Disordered" evidence="1">
    <location>
        <begin position="103"/>
        <end position="126"/>
    </location>
</feature>
<gene>
    <name evidence="3" type="ORF">NC662_11100</name>
</gene>
<proteinExistence type="predicted"/>
<accession>A0ABU2F280</accession>
<evidence type="ECO:0000313" key="4">
    <source>
        <dbReference type="Proteomes" id="UP001248536"/>
    </source>
</evidence>
<evidence type="ECO:0000256" key="1">
    <source>
        <dbReference type="SAM" id="MobiDB-lite"/>
    </source>
</evidence>
<dbReference type="Pfam" id="PF09250">
    <property type="entry name" value="Prim-Pol"/>
    <property type="match status" value="1"/>
</dbReference>
<evidence type="ECO:0000313" key="3">
    <source>
        <dbReference type="EMBL" id="MDS0254256.1"/>
    </source>
</evidence>
<dbReference type="InterPro" id="IPR015330">
    <property type="entry name" value="DNA_primase/pol_bifunc_N"/>
</dbReference>
<protein>
    <submittedName>
        <fullName evidence="3">Bifunctional DNA primase/polymerase</fullName>
    </submittedName>
</protein>
<organism evidence="3 4">
    <name type="scientific">Haloarcula argentinensis</name>
    <dbReference type="NCBI Taxonomy" id="43776"/>
    <lineage>
        <taxon>Archaea</taxon>
        <taxon>Methanobacteriati</taxon>
        <taxon>Methanobacteriota</taxon>
        <taxon>Stenosarchaea group</taxon>
        <taxon>Halobacteria</taxon>
        <taxon>Halobacteriales</taxon>
        <taxon>Haloarculaceae</taxon>
        <taxon>Haloarcula</taxon>
    </lineage>
</organism>
<dbReference type="EMBL" id="JAMQCP010000002">
    <property type="protein sequence ID" value="MDS0254256.1"/>
    <property type="molecule type" value="Genomic_DNA"/>
</dbReference>
<evidence type="ECO:0000259" key="2">
    <source>
        <dbReference type="Pfam" id="PF09250"/>
    </source>
</evidence>
<keyword evidence="4" id="KW-1185">Reference proteome</keyword>
<name>A0ABU2F280_HALAR</name>
<feature type="compositionally biased region" description="Polar residues" evidence="1">
    <location>
        <begin position="112"/>
        <end position="126"/>
    </location>
</feature>